<evidence type="ECO:0000256" key="1">
    <source>
        <dbReference type="SAM" id="Phobius"/>
    </source>
</evidence>
<accession>A0A7D5GBS4</accession>
<dbReference type="Proteomes" id="UP000509750">
    <property type="component" value="Chromosome"/>
</dbReference>
<evidence type="ECO:0000313" key="3">
    <source>
        <dbReference type="Proteomes" id="UP000509750"/>
    </source>
</evidence>
<keyword evidence="1" id="KW-0472">Membrane</keyword>
<dbReference type="KEGG" id="halg:HUG10_08695"/>
<dbReference type="GeneID" id="56028906"/>
<keyword evidence="1" id="KW-0812">Transmembrane</keyword>
<keyword evidence="3" id="KW-1185">Reference proteome</keyword>
<evidence type="ECO:0000313" key="2">
    <source>
        <dbReference type="EMBL" id="QLG27625.1"/>
    </source>
</evidence>
<dbReference type="RefSeq" id="WP_179169200.1">
    <property type="nucleotide sequence ID" value="NZ_CP058529.1"/>
</dbReference>
<sequence>MSQQTLIGAALMVVGTLLFLPGVTPGTATVPNVVLVAAAALLTYGTYLVGTSEGGRPV</sequence>
<gene>
    <name evidence="2" type="ORF">HUG10_08695</name>
</gene>
<feature type="transmembrane region" description="Helical" evidence="1">
    <location>
        <begin position="7"/>
        <end position="24"/>
    </location>
</feature>
<keyword evidence="1" id="KW-1133">Transmembrane helix</keyword>
<dbReference type="Pfam" id="PF26546">
    <property type="entry name" value="DUF8178"/>
    <property type="match status" value="1"/>
</dbReference>
<organism evidence="2 3">
    <name type="scientific">Halorarum halophilum</name>
    <dbReference type="NCBI Taxonomy" id="2743090"/>
    <lineage>
        <taxon>Archaea</taxon>
        <taxon>Methanobacteriati</taxon>
        <taxon>Methanobacteriota</taxon>
        <taxon>Stenosarchaea group</taxon>
        <taxon>Halobacteria</taxon>
        <taxon>Halobacteriales</taxon>
        <taxon>Haloferacaceae</taxon>
        <taxon>Halorarum</taxon>
    </lineage>
</organism>
<reference evidence="2 3" key="1">
    <citation type="submission" date="2020-07" db="EMBL/GenBank/DDBJ databases">
        <title>Gai3-2, isolated from salt lake.</title>
        <authorList>
            <person name="Cui H."/>
            <person name="Shi X."/>
        </authorList>
    </citation>
    <scope>NUCLEOTIDE SEQUENCE [LARGE SCALE GENOMIC DNA]</scope>
    <source>
        <strain evidence="2 3">Gai3-2</strain>
    </source>
</reference>
<dbReference type="AlphaFoldDB" id="A0A7D5GBS4"/>
<name>A0A7D5GBS4_9EURY</name>
<proteinExistence type="predicted"/>
<dbReference type="EMBL" id="CP058529">
    <property type="protein sequence ID" value="QLG27625.1"/>
    <property type="molecule type" value="Genomic_DNA"/>
</dbReference>
<protein>
    <submittedName>
        <fullName evidence="2">Uncharacterized protein</fullName>
    </submittedName>
</protein>
<dbReference type="InterPro" id="IPR058491">
    <property type="entry name" value="DUF8178"/>
</dbReference>
<feature type="transmembrane region" description="Helical" evidence="1">
    <location>
        <begin position="30"/>
        <end position="50"/>
    </location>
</feature>